<name>A6KIU0_RAT</name>
<feature type="transmembrane region" description="Helical" evidence="8">
    <location>
        <begin position="172"/>
        <end position="198"/>
    </location>
</feature>
<evidence type="ECO:0000256" key="3">
    <source>
        <dbReference type="ARBA" id="ARBA00022737"/>
    </source>
</evidence>
<evidence type="ECO:0000313" key="12">
    <source>
        <dbReference type="RGD" id="6487726"/>
    </source>
</evidence>
<evidence type="ECO:0000259" key="9">
    <source>
        <dbReference type="PROSITE" id="PS51225"/>
    </source>
</evidence>
<dbReference type="RGD" id="6487726">
    <property type="gene designation" value="LOC100912321"/>
</dbReference>
<evidence type="ECO:0000256" key="1">
    <source>
        <dbReference type="ARBA" id="ARBA00004141"/>
    </source>
</evidence>
<feature type="transmembrane region" description="Helical" evidence="8">
    <location>
        <begin position="143"/>
        <end position="166"/>
    </location>
</feature>
<feature type="transmembrane region" description="Helical" evidence="8">
    <location>
        <begin position="76"/>
        <end position="93"/>
    </location>
</feature>
<dbReference type="GO" id="GO:0016020">
    <property type="term" value="C:membrane"/>
    <property type="evidence" value="ECO:0007669"/>
    <property type="project" value="UniProtKB-SubCell"/>
</dbReference>
<dbReference type="Proteomes" id="UP000234681">
    <property type="component" value="Chromosome 16"/>
</dbReference>
<evidence type="ECO:0000256" key="7">
    <source>
        <dbReference type="PROSITE-ProRule" id="PRU00581"/>
    </source>
</evidence>
<feature type="transmembrane region" description="Helical" evidence="8">
    <location>
        <begin position="7"/>
        <end position="29"/>
    </location>
</feature>
<feature type="transmembrane region" description="Helical" evidence="8">
    <location>
        <begin position="41"/>
        <end position="64"/>
    </location>
</feature>
<evidence type="ECO:0000256" key="2">
    <source>
        <dbReference type="ARBA" id="ARBA00022692"/>
    </source>
</evidence>
<evidence type="ECO:0000256" key="4">
    <source>
        <dbReference type="ARBA" id="ARBA00022989"/>
    </source>
</evidence>
<dbReference type="PROSITE" id="PS51225">
    <property type="entry name" value="MARVEL"/>
    <property type="match status" value="2"/>
</dbReference>
<evidence type="ECO:0000256" key="8">
    <source>
        <dbReference type="SAM" id="Phobius"/>
    </source>
</evidence>
<feature type="domain" description="MARVEL" evidence="9">
    <location>
        <begin position="1"/>
        <end position="103"/>
    </location>
</feature>
<accession>A6KIU0</accession>
<dbReference type="Pfam" id="PF01284">
    <property type="entry name" value="MARVEL"/>
    <property type="match status" value="1"/>
</dbReference>
<dbReference type="InterPro" id="IPR047123">
    <property type="entry name" value="MYADM-like"/>
</dbReference>
<dbReference type="AGR" id="RGD:6487726"/>
<dbReference type="PANTHER" id="PTHR17068">
    <property type="entry name" value="MYELOID-ASSOCIATED DIFFERENTIATION MARKER MYADM FAMILY MEMBER"/>
    <property type="match status" value="1"/>
</dbReference>
<evidence type="ECO:0000256" key="6">
    <source>
        <dbReference type="ARBA" id="ARBA00034721"/>
    </source>
</evidence>
<keyword evidence="3" id="KW-0677">Repeat</keyword>
<dbReference type="EMBL" id="CH474053">
    <property type="protein sequence ID" value="EDL87179.1"/>
    <property type="molecule type" value="Genomic_DNA"/>
</dbReference>
<reference evidence="10 11" key="1">
    <citation type="submission" date="2005-09" db="EMBL/GenBank/DDBJ databases">
        <authorList>
            <person name="Mural R.J."/>
            <person name="Li P.W."/>
            <person name="Adams M.D."/>
            <person name="Amanatides P.G."/>
            <person name="Baden-Tillson H."/>
            <person name="Barnstead M."/>
            <person name="Chin S.H."/>
            <person name="Dew I."/>
            <person name="Evans C.A."/>
            <person name="Ferriera S."/>
            <person name="Flanigan M."/>
            <person name="Fosler C."/>
            <person name="Glodek A."/>
            <person name="Gu Z."/>
            <person name="Holt R.A."/>
            <person name="Jennings D."/>
            <person name="Kraft C.L."/>
            <person name="Lu F."/>
            <person name="Nguyen T."/>
            <person name="Nusskern D.R."/>
            <person name="Pfannkoch C.M."/>
            <person name="Sitter C."/>
            <person name="Sutton G.G."/>
            <person name="Venter J.C."/>
            <person name="Wang Z."/>
            <person name="Woodage T."/>
            <person name="Zheng X.H."/>
            <person name="Zhong F."/>
        </authorList>
    </citation>
    <scope>NUCLEOTIDE SEQUENCE [LARGE SCALE GENOMIC DNA]</scope>
    <source>
        <strain>BN</strain>
        <strain evidence="11">Sprague-Dawley</strain>
    </source>
</reference>
<comment type="subcellular location">
    <subcellularLocation>
        <location evidence="1">Membrane</location>
        <topology evidence="1">Multi-pass membrane protein</topology>
    </subcellularLocation>
</comment>
<keyword evidence="5 7" id="KW-0472">Membrane</keyword>
<gene>
    <name evidence="12" type="primary">LOC100912321</name>
    <name evidence="10" type="ORF">rCG_59189</name>
</gene>
<dbReference type="AlphaFoldDB" id="A6KIU0"/>
<dbReference type="InterPro" id="IPR008253">
    <property type="entry name" value="Marvel"/>
</dbReference>
<keyword evidence="4 8" id="KW-1133">Transmembrane helix</keyword>
<comment type="similarity">
    <text evidence="6">Belongs to the MAL family.</text>
</comment>
<dbReference type="PANTHER" id="PTHR17068:SF3">
    <property type="entry name" value="MYELOID-ASSOCIATED DIFFERENTIATION MARKER"/>
    <property type="match status" value="1"/>
</dbReference>
<organism evidence="10 11">
    <name type="scientific">Rattus norvegicus</name>
    <name type="common">Rat</name>
    <dbReference type="NCBI Taxonomy" id="10116"/>
    <lineage>
        <taxon>Eukaryota</taxon>
        <taxon>Metazoa</taxon>
        <taxon>Chordata</taxon>
        <taxon>Craniata</taxon>
        <taxon>Vertebrata</taxon>
        <taxon>Euteleostomi</taxon>
        <taxon>Mammalia</taxon>
        <taxon>Eutheria</taxon>
        <taxon>Euarchontoglires</taxon>
        <taxon>Glires</taxon>
        <taxon>Rodentia</taxon>
        <taxon>Myomorpha</taxon>
        <taxon>Muroidea</taxon>
        <taxon>Muridae</taxon>
        <taxon>Murinae</taxon>
        <taxon>Rattus</taxon>
    </lineage>
</organism>
<protein>
    <submittedName>
        <fullName evidence="10">RCG59189</fullName>
    </submittedName>
</protein>
<feature type="transmembrane region" description="Helical" evidence="8">
    <location>
        <begin position="113"/>
        <end position="131"/>
    </location>
</feature>
<evidence type="ECO:0000313" key="11">
    <source>
        <dbReference type="Proteomes" id="UP000234681"/>
    </source>
</evidence>
<proteinExistence type="inferred from homology"/>
<evidence type="ECO:0000256" key="5">
    <source>
        <dbReference type="ARBA" id="ARBA00023136"/>
    </source>
</evidence>
<keyword evidence="2 7" id="KW-0812">Transmembrane</keyword>
<sequence length="255" mass="28878">MGPMGSWCLFSWCFSFAMTVIVLAVEMAGLQRSLPLSWREFPITCACYAVLFCLSSSIIYPITYVRFMSYGYIRKYAVCAIIFSCISCVAYATEVTWTHSRPGDITGYMASKTGMLKVFESFVACIIFLFLNNPHLYTQEPVLQWCLSVYIICFILTMVVILLYLGKCTKNLLIPLSTFLTGMTFLCVLLYTTAIVLWPLYKFSEGFHGVPNRVMDSSCNYKHAHSVCVWDRQVAVAFLTGVNLVAYTADFMYTS</sequence>
<evidence type="ECO:0000313" key="10">
    <source>
        <dbReference type="EMBL" id="EDL87179.1"/>
    </source>
</evidence>
<feature type="domain" description="MARVEL" evidence="9">
    <location>
        <begin position="108"/>
        <end position="255"/>
    </location>
</feature>